<evidence type="ECO:0000313" key="9">
    <source>
        <dbReference type="EMBL" id="NCI49981.1"/>
    </source>
</evidence>
<evidence type="ECO:0000259" key="7">
    <source>
        <dbReference type="Pfam" id="PF00728"/>
    </source>
</evidence>
<feature type="domain" description="Glycoside hydrolase family 20 catalytic" evidence="7">
    <location>
        <begin position="150"/>
        <end position="508"/>
    </location>
</feature>
<dbReference type="SUPFAM" id="SSF55545">
    <property type="entry name" value="beta-N-acetylhexosaminidase-like domain"/>
    <property type="match status" value="1"/>
</dbReference>
<comment type="caution">
    <text evidence="9">The sequence shown here is derived from an EMBL/GenBank/DDBJ whole genome shotgun (WGS) entry which is preliminary data.</text>
</comment>
<evidence type="ECO:0000256" key="2">
    <source>
        <dbReference type="ARBA" id="ARBA00006285"/>
    </source>
</evidence>
<dbReference type="CDD" id="cd06563">
    <property type="entry name" value="GH20_chitobiase-like"/>
    <property type="match status" value="1"/>
</dbReference>
<dbReference type="PANTHER" id="PTHR22600:SF57">
    <property type="entry name" value="BETA-N-ACETYLHEXOSAMINIDASE"/>
    <property type="match status" value="1"/>
</dbReference>
<evidence type="ECO:0000256" key="5">
    <source>
        <dbReference type="ARBA" id="ARBA00023295"/>
    </source>
</evidence>
<organism evidence="9 10">
    <name type="scientific">Sediminibacterium roseum</name>
    <dbReference type="NCBI Taxonomy" id="1978412"/>
    <lineage>
        <taxon>Bacteria</taxon>
        <taxon>Pseudomonadati</taxon>
        <taxon>Bacteroidota</taxon>
        <taxon>Chitinophagia</taxon>
        <taxon>Chitinophagales</taxon>
        <taxon>Chitinophagaceae</taxon>
        <taxon>Sediminibacterium</taxon>
    </lineage>
</organism>
<evidence type="ECO:0000256" key="4">
    <source>
        <dbReference type="ARBA" id="ARBA00022801"/>
    </source>
</evidence>
<accession>A0ABW9ZSA4</accession>
<name>A0ABW9ZSA4_9BACT</name>
<feature type="chain" id="PRO_5046953880" description="beta-N-acetylhexosaminidase" evidence="6">
    <location>
        <begin position="19"/>
        <end position="553"/>
    </location>
</feature>
<dbReference type="Pfam" id="PF02838">
    <property type="entry name" value="Glyco_hydro_20b"/>
    <property type="match status" value="1"/>
</dbReference>
<proteinExistence type="inferred from homology"/>
<dbReference type="PIRSF" id="PIRSF001093">
    <property type="entry name" value="B-hxosamndse_ab_euk"/>
    <property type="match status" value="1"/>
</dbReference>
<dbReference type="RefSeq" id="WP_161818300.1">
    <property type="nucleotide sequence ID" value="NZ_JAACJS010000012.1"/>
</dbReference>
<reference evidence="9 10" key="1">
    <citation type="submission" date="2020-01" db="EMBL/GenBank/DDBJ databases">
        <title>Genome analysis.</title>
        <authorList>
            <person name="Wu S."/>
            <person name="Wang G."/>
        </authorList>
    </citation>
    <scope>NUCLEOTIDE SEQUENCE [LARGE SCALE GENOMIC DNA]</scope>
    <source>
        <strain evidence="9 10">SYL130</strain>
    </source>
</reference>
<sequence>MKKNFFVLALFFSLSSFAQEVNLIPRPTKVETQQGSFTITPNTAIVLAESGLERSAQFLNDYLQQFYGFRLPVVKNSSAHKNNIVLDIEQIDHPVPGAYAMVVSANGVEIGGAGSLGTFYAVQTLIQLLPMEKTKTLSVPFVQIDDKPRFAYRGMHLDAGRYFMPVDFVKKYIDFIAMYKMNTFHWHLTEDQGWRIEIKKYPKLTQVGAYRNGTIIGHHPGKGNDNKRYGGFYTQEQVKEIVKYAADRYITVIPEIEMPGHASAAIAAYPQLSCFPDEPTRPAKNVTWSGDTTGKQVQQAWGVYPDVFAPTEYTFGFLQDVLDEVIPLFPGKYIHIGGDECPKDNWKRSAFCQQLIREKGLKDEHGLQSYFIQRIEKYLNGKGKQIIGWDEILEGGLAPNATVMSWRGEKGGIEAAKQKHDVIMTPGGWMYFDHSQTKNEDSLVICCYTTVQRVYSYEPQPAELSAEEAKHIIGAQANLWTEYIPNASKAEYMIFPRMSALSEVLWSGKEQRDWNHFEPRLRNEFKRYDWWGVSYSKAFFDAANNNSVAPEKK</sequence>
<gene>
    <name evidence="9" type="ORF">GWC95_08615</name>
</gene>
<dbReference type="PRINTS" id="PR00738">
    <property type="entry name" value="GLHYDRLASE20"/>
</dbReference>
<evidence type="ECO:0000256" key="3">
    <source>
        <dbReference type="ARBA" id="ARBA00012663"/>
    </source>
</evidence>
<dbReference type="Gene3D" id="3.20.20.80">
    <property type="entry name" value="Glycosidases"/>
    <property type="match status" value="1"/>
</dbReference>
<comment type="catalytic activity">
    <reaction evidence="1">
        <text>Hydrolysis of terminal non-reducing N-acetyl-D-hexosamine residues in N-acetyl-beta-D-hexosaminides.</text>
        <dbReference type="EC" id="3.2.1.52"/>
    </reaction>
</comment>
<dbReference type="EMBL" id="JAACJS010000012">
    <property type="protein sequence ID" value="NCI49981.1"/>
    <property type="molecule type" value="Genomic_DNA"/>
</dbReference>
<feature type="domain" description="Beta-hexosaminidase bacterial type N-terminal" evidence="8">
    <location>
        <begin position="21"/>
        <end position="146"/>
    </location>
</feature>
<evidence type="ECO:0000256" key="6">
    <source>
        <dbReference type="SAM" id="SignalP"/>
    </source>
</evidence>
<comment type="similarity">
    <text evidence="2">Belongs to the glycosyl hydrolase 20 family.</text>
</comment>
<protein>
    <recommendedName>
        <fullName evidence="3">beta-N-acetylhexosaminidase</fullName>
        <ecNumber evidence="3">3.2.1.52</ecNumber>
    </recommendedName>
</protein>
<evidence type="ECO:0000259" key="8">
    <source>
        <dbReference type="Pfam" id="PF02838"/>
    </source>
</evidence>
<evidence type="ECO:0000256" key="1">
    <source>
        <dbReference type="ARBA" id="ARBA00001231"/>
    </source>
</evidence>
<keyword evidence="10" id="KW-1185">Reference proteome</keyword>
<dbReference type="PANTHER" id="PTHR22600">
    <property type="entry name" value="BETA-HEXOSAMINIDASE"/>
    <property type="match status" value="1"/>
</dbReference>
<dbReference type="Proteomes" id="UP000753802">
    <property type="component" value="Unassembled WGS sequence"/>
</dbReference>
<dbReference type="InterPro" id="IPR015882">
    <property type="entry name" value="HEX_bac_N"/>
</dbReference>
<dbReference type="Pfam" id="PF00728">
    <property type="entry name" value="Glyco_hydro_20"/>
    <property type="match status" value="1"/>
</dbReference>
<keyword evidence="6" id="KW-0732">Signal</keyword>
<keyword evidence="4" id="KW-0378">Hydrolase</keyword>
<dbReference type="InterPro" id="IPR029018">
    <property type="entry name" value="Hex-like_dom2"/>
</dbReference>
<dbReference type="InterPro" id="IPR017853">
    <property type="entry name" value="GH"/>
</dbReference>
<dbReference type="Gene3D" id="3.30.379.10">
    <property type="entry name" value="Chitobiase/beta-hexosaminidase domain 2-like"/>
    <property type="match status" value="1"/>
</dbReference>
<dbReference type="InterPro" id="IPR025705">
    <property type="entry name" value="Beta_hexosaminidase_sua/sub"/>
</dbReference>
<feature type="signal peptide" evidence="6">
    <location>
        <begin position="1"/>
        <end position="18"/>
    </location>
</feature>
<keyword evidence="5" id="KW-0326">Glycosidase</keyword>
<dbReference type="InterPro" id="IPR015883">
    <property type="entry name" value="Glyco_hydro_20_cat"/>
</dbReference>
<dbReference type="SUPFAM" id="SSF51445">
    <property type="entry name" value="(Trans)glycosidases"/>
    <property type="match status" value="1"/>
</dbReference>
<dbReference type="EC" id="3.2.1.52" evidence="3"/>
<evidence type="ECO:0000313" key="10">
    <source>
        <dbReference type="Proteomes" id="UP000753802"/>
    </source>
</evidence>